<dbReference type="EMBL" id="LWMU01000051">
    <property type="protein sequence ID" value="KZX13353.1"/>
    <property type="molecule type" value="Genomic_DNA"/>
</dbReference>
<gene>
    <name evidence="8" type="ORF">MBORA_06510</name>
</gene>
<feature type="transmembrane region" description="Helical" evidence="6">
    <location>
        <begin position="105"/>
        <end position="124"/>
    </location>
</feature>
<dbReference type="GO" id="GO:0005886">
    <property type="term" value="C:plasma membrane"/>
    <property type="evidence" value="ECO:0007669"/>
    <property type="project" value="TreeGrafter"/>
</dbReference>
<dbReference type="PANTHER" id="PTHR38459">
    <property type="entry name" value="PROPHAGE BACTOPRENOL-LINKED GLUCOSE TRANSLOCASE HOMOLOG"/>
    <property type="match status" value="1"/>
</dbReference>
<evidence type="ECO:0000256" key="2">
    <source>
        <dbReference type="ARBA" id="ARBA00009399"/>
    </source>
</evidence>
<dbReference type="RefSeq" id="WP_042693052.1">
    <property type="nucleotide sequence ID" value="NZ_CABMAB010000018.1"/>
</dbReference>
<name>A0A166BHD6_METOA</name>
<evidence type="ECO:0000313" key="8">
    <source>
        <dbReference type="EMBL" id="KZX13353.1"/>
    </source>
</evidence>
<dbReference type="OrthoDB" id="78356at2157"/>
<reference evidence="9" key="1">
    <citation type="journal article" date="2016" name="Genome Announc.">
        <title>Draft Genome Sequences of Methanobrevibacter curvatus DSM11111, Methanobrevibacter cuticularis DSM11139, Methanobrevibacter filiformis DSM11501, and Methanobrevibacter oralis DSM7256.</title>
        <authorList>
            <person name="Poehlein A."/>
            <person name="Seedorf H."/>
        </authorList>
    </citation>
    <scope>NUCLEOTIDE SEQUENCE [LARGE SCALE GENOMIC DNA]</scope>
    <source>
        <strain evidence="9">DSM 7256 / JCM 30027 / ZR</strain>
    </source>
</reference>
<comment type="caution">
    <text evidence="8">The sequence shown here is derived from an EMBL/GenBank/DDBJ whole genome shotgun (WGS) entry which is preliminary data.</text>
</comment>
<dbReference type="Proteomes" id="UP000077428">
    <property type="component" value="Unassembled WGS sequence"/>
</dbReference>
<evidence type="ECO:0000256" key="5">
    <source>
        <dbReference type="ARBA" id="ARBA00023136"/>
    </source>
</evidence>
<keyword evidence="3 6" id="KW-0812">Transmembrane</keyword>
<keyword evidence="5 6" id="KW-0472">Membrane</keyword>
<feature type="domain" description="GtrA/DPMS transmembrane" evidence="7">
    <location>
        <begin position="10"/>
        <end position="124"/>
    </location>
</feature>
<keyword evidence="9" id="KW-1185">Reference proteome</keyword>
<evidence type="ECO:0000256" key="1">
    <source>
        <dbReference type="ARBA" id="ARBA00004141"/>
    </source>
</evidence>
<organism evidence="8 9">
    <name type="scientific">Methanobrevibacter oralis</name>
    <dbReference type="NCBI Taxonomy" id="66851"/>
    <lineage>
        <taxon>Archaea</taxon>
        <taxon>Methanobacteriati</taxon>
        <taxon>Methanobacteriota</taxon>
        <taxon>Methanomada group</taxon>
        <taxon>Methanobacteria</taxon>
        <taxon>Methanobacteriales</taxon>
        <taxon>Methanobacteriaceae</taxon>
        <taxon>Methanobrevibacter</taxon>
    </lineage>
</organism>
<dbReference type="PATRIC" id="fig|66851.6.peg.718"/>
<evidence type="ECO:0000256" key="6">
    <source>
        <dbReference type="SAM" id="Phobius"/>
    </source>
</evidence>
<dbReference type="GO" id="GO:0000271">
    <property type="term" value="P:polysaccharide biosynthetic process"/>
    <property type="evidence" value="ECO:0007669"/>
    <property type="project" value="InterPro"/>
</dbReference>
<proteinExistence type="inferred from homology"/>
<comment type="similarity">
    <text evidence="2">Belongs to the GtrA family.</text>
</comment>
<feature type="transmembrane region" description="Helical" evidence="6">
    <location>
        <begin position="7"/>
        <end position="28"/>
    </location>
</feature>
<protein>
    <submittedName>
        <fullName evidence="8">GtrA-like protein</fullName>
    </submittedName>
</protein>
<dbReference type="InterPro" id="IPR007267">
    <property type="entry name" value="GtrA_DPMS_TM"/>
</dbReference>
<feature type="transmembrane region" description="Helical" evidence="6">
    <location>
        <begin position="73"/>
        <end position="93"/>
    </location>
</feature>
<evidence type="ECO:0000256" key="4">
    <source>
        <dbReference type="ARBA" id="ARBA00022989"/>
    </source>
</evidence>
<dbReference type="PANTHER" id="PTHR38459:SF5">
    <property type="entry name" value="CELL WALL TEICHOIC ACID GLYCOSYLATION PROTEIN GTCA"/>
    <property type="match status" value="1"/>
</dbReference>
<dbReference type="Pfam" id="PF04138">
    <property type="entry name" value="GtrA_DPMS_TM"/>
    <property type="match status" value="1"/>
</dbReference>
<evidence type="ECO:0000256" key="3">
    <source>
        <dbReference type="ARBA" id="ARBA00022692"/>
    </source>
</evidence>
<feature type="transmembrane region" description="Helical" evidence="6">
    <location>
        <begin position="34"/>
        <end position="53"/>
    </location>
</feature>
<evidence type="ECO:0000259" key="7">
    <source>
        <dbReference type="Pfam" id="PF04138"/>
    </source>
</evidence>
<accession>A0A166BHD6</accession>
<sequence length="125" mass="14693">MSLKKELILYLIFGILTTIVNIVVYLIFAKFLNIDYIISNIFAWFFSVLFAYVTNRIWVFERKTNNIIKEATLFYGGRVFSGVLDTGLMYLFIDILFINDFISKIIIQVIVVIVNYVFSKFIVFK</sequence>
<evidence type="ECO:0000313" key="9">
    <source>
        <dbReference type="Proteomes" id="UP000077428"/>
    </source>
</evidence>
<dbReference type="AlphaFoldDB" id="A0A166BHD6"/>
<dbReference type="STRING" id="66851.MBORA_06510"/>
<keyword evidence="4 6" id="KW-1133">Transmembrane helix</keyword>
<dbReference type="InterPro" id="IPR051401">
    <property type="entry name" value="GtrA_CellWall_Glycosyl"/>
</dbReference>
<comment type="subcellular location">
    <subcellularLocation>
        <location evidence="1">Membrane</location>
        <topology evidence="1">Multi-pass membrane protein</topology>
    </subcellularLocation>
</comment>